<dbReference type="InterPro" id="IPR029006">
    <property type="entry name" value="ADF-H/Gelsolin-like_dom_sf"/>
</dbReference>
<dbReference type="CDD" id="cd11280">
    <property type="entry name" value="gelsolin_like"/>
    <property type="match status" value="1"/>
</dbReference>
<dbReference type="GO" id="GO:0015629">
    <property type="term" value="C:actin cytoskeleton"/>
    <property type="evidence" value="ECO:0007669"/>
    <property type="project" value="TreeGrafter"/>
</dbReference>
<evidence type="ECO:0000256" key="1">
    <source>
        <dbReference type="ARBA" id="ARBA00022737"/>
    </source>
</evidence>
<comment type="caution">
    <text evidence="2">The sequence shown here is derived from an EMBL/GenBank/DDBJ whole genome shotgun (WGS) entry which is preliminary data.</text>
</comment>
<dbReference type="GO" id="GO:0051016">
    <property type="term" value="P:barbed-end actin filament capping"/>
    <property type="evidence" value="ECO:0007669"/>
    <property type="project" value="TreeGrafter"/>
</dbReference>
<evidence type="ECO:0000313" key="3">
    <source>
        <dbReference type="Proteomes" id="UP000050525"/>
    </source>
</evidence>
<proteinExistence type="predicted"/>
<dbReference type="GO" id="GO:0051014">
    <property type="term" value="P:actin filament severing"/>
    <property type="evidence" value="ECO:0007669"/>
    <property type="project" value="TreeGrafter"/>
</dbReference>
<dbReference type="GO" id="GO:0030239">
    <property type="term" value="P:myofibril assembly"/>
    <property type="evidence" value="ECO:0007669"/>
    <property type="project" value="TreeGrafter"/>
</dbReference>
<dbReference type="EMBL" id="AKHW03001846">
    <property type="protein sequence ID" value="KYO40849.1"/>
    <property type="molecule type" value="Genomic_DNA"/>
</dbReference>
<dbReference type="GO" id="GO:0005737">
    <property type="term" value="C:cytoplasm"/>
    <property type="evidence" value="ECO:0007669"/>
    <property type="project" value="TreeGrafter"/>
</dbReference>
<accession>A0A151NW86</accession>
<gene>
    <name evidence="2" type="ORF">Y1Q_0004721</name>
</gene>
<dbReference type="GO" id="GO:0005634">
    <property type="term" value="C:nucleus"/>
    <property type="evidence" value="ECO:0007669"/>
    <property type="project" value="TreeGrafter"/>
</dbReference>
<protein>
    <submittedName>
        <fullName evidence="2">Uncharacterized protein</fullName>
    </submittedName>
</protein>
<dbReference type="GO" id="GO:0005546">
    <property type="term" value="F:phosphatidylinositol-4,5-bisphosphate binding"/>
    <property type="evidence" value="ECO:0007669"/>
    <property type="project" value="TreeGrafter"/>
</dbReference>
<dbReference type="Gene3D" id="3.40.20.10">
    <property type="entry name" value="Severin"/>
    <property type="match status" value="1"/>
</dbReference>
<evidence type="ECO:0000313" key="2">
    <source>
        <dbReference type="EMBL" id="KYO40849.1"/>
    </source>
</evidence>
<dbReference type="PANTHER" id="PTHR11977">
    <property type="entry name" value="VILLIN"/>
    <property type="match status" value="1"/>
</dbReference>
<dbReference type="STRING" id="8496.A0A151NW86"/>
<reference evidence="2 3" key="1">
    <citation type="journal article" date="2012" name="Genome Biol.">
        <title>Sequencing three crocodilian genomes to illuminate the evolution of archosaurs and amniotes.</title>
        <authorList>
            <person name="St John J.A."/>
            <person name="Braun E.L."/>
            <person name="Isberg S.R."/>
            <person name="Miles L.G."/>
            <person name="Chong A.Y."/>
            <person name="Gongora J."/>
            <person name="Dalzell P."/>
            <person name="Moran C."/>
            <person name="Bed'hom B."/>
            <person name="Abzhanov A."/>
            <person name="Burgess S.C."/>
            <person name="Cooksey A.M."/>
            <person name="Castoe T.A."/>
            <person name="Crawford N.G."/>
            <person name="Densmore L.D."/>
            <person name="Drew J.C."/>
            <person name="Edwards S.V."/>
            <person name="Faircloth B.C."/>
            <person name="Fujita M.K."/>
            <person name="Greenwold M.J."/>
            <person name="Hoffmann F.G."/>
            <person name="Howard J.M."/>
            <person name="Iguchi T."/>
            <person name="Janes D.E."/>
            <person name="Khan S.Y."/>
            <person name="Kohno S."/>
            <person name="de Koning A.J."/>
            <person name="Lance S.L."/>
            <person name="McCarthy F.M."/>
            <person name="McCormack J.E."/>
            <person name="Merchant M.E."/>
            <person name="Peterson D.G."/>
            <person name="Pollock D.D."/>
            <person name="Pourmand N."/>
            <person name="Raney B.J."/>
            <person name="Roessler K.A."/>
            <person name="Sanford J.R."/>
            <person name="Sawyer R.H."/>
            <person name="Schmidt C.J."/>
            <person name="Triplett E.W."/>
            <person name="Tuberville T.D."/>
            <person name="Venegas-Anaya M."/>
            <person name="Howard J.T."/>
            <person name="Jarvis E.D."/>
            <person name="Guillette L.J.Jr."/>
            <person name="Glenn T.C."/>
            <person name="Green R.E."/>
            <person name="Ray D.A."/>
        </authorList>
    </citation>
    <scope>NUCLEOTIDE SEQUENCE [LARGE SCALE GENOMIC DNA]</scope>
    <source>
        <strain evidence="2">KSC_2009_1</strain>
    </source>
</reference>
<dbReference type="InterPro" id="IPR007122">
    <property type="entry name" value="Villin/Gelsolin"/>
</dbReference>
<name>A0A151NW86_ALLMI</name>
<dbReference type="SMART" id="SM00262">
    <property type="entry name" value="GEL"/>
    <property type="match status" value="1"/>
</dbReference>
<organism evidence="2 3">
    <name type="scientific">Alligator mississippiensis</name>
    <name type="common">American alligator</name>
    <dbReference type="NCBI Taxonomy" id="8496"/>
    <lineage>
        <taxon>Eukaryota</taxon>
        <taxon>Metazoa</taxon>
        <taxon>Chordata</taxon>
        <taxon>Craniata</taxon>
        <taxon>Vertebrata</taxon>
        <taxon>Euteleostomi</taxon>
        <taxon>Archelosauria</taxon>
        <taxon>Archosauria</taxon>
        <taxon>Crocodylia</taxon>
        <taxon>Alligatoridae</taxon>
        <taxon>Alligatorinae</taxon>
        <taxon>Alligator</taxon>
    </lineage>
</organism>
<dbReference type="GO" id="GO:0051015">
    <property type="term" value="F:actin filament binding"/>
    <property type="evidence" value="ECO:0007669"/>
    <property type="project" value="InterPro"/>
</dbReference>
<dbReference type="SUPFAM" id="SSF55753">
    <property type="entry name" value="Actin depolymerizing proteins"/>
    <property type="match status" value="1"/>
</dbReference>
<sequence>MEEWNEDLDGMEGFVLEGKKFARLPEEEFGHFHTQDCYVFLCRYWVPVEYEADEEKKKGEGPGEAEEEEKPPEEDFQCVVYFWQGREASNMGWLTFTFSLQKKFESLFPGKLEVVRMTQQQENPKFLSHFKRKFIIHKGKRKAKADSLQPSLYHVRTNGSALCTRCIQIGTDASLLNSEFCFILKVSAGAGAARLAGCPLTEGGSSS</sequence>
<dbReference type="GO" id="GO:0008154">
    <property type="term" value="P:actin polymerization or depolymerization"/>
    <property type="evidence" value="ECO:0007669"/>
    <property type="project" value="TreeGrafter"/>
</dbReference>
<dbReference type="Proteomes" id="UP000050525">
    <property type="component" value="Unassembled WGS sequence"/>
</dbReference>
<dbReference type="AlphaFoldDB" id="A0A151NW86"/>
<dbReference type="FunFam" id="3.40.20.10:FF:000034">
    <property type="entry name" value="protein flightless-1 homolog isoform X1"/>
    <property type="match status" value="1"/>
</dbReference>
<keyword evidence="1" id="KW-0677">Repeat</keyword>
<dbReference type="PANTHER" id="PTHR11977:SF51">
    <property type="entry name" value="PROTEIN FLIGHTLESS-1 HOMOLOG"/>
    <property type="match status" value="1"/>
</dbReference>
<keyword evidence="3" id="KW-1185">Reference proteome</keyword>